<dbReference type="EMBL" id="JANIIK010000040">
    <property type="protein sequence ID" value="KAJ3608288.1"/>
    <property type="molecule type" value="Genomic_DNA"/>
</dbReference>
<evidence type="ECO:0000313" key="3">
    <source>
        <dbReference type="Proteomes" id="UP001148018"/>
    </source>
</evidence>
<keyword evidence="3" id="KW-1185">Reference proteome</keyword>
<accession>A0A9Q0EL01</accession>
<protein>
    <submittedName>
        <fullName evidence="2">Uncharacterized protein</fullName>
    </submittedName>
</protein>
<evidence type="ECO:0000313" key="2">
    <source>
        <dbReference type="EMBL" id="KAJ3608288.1"/>
    </source>
</evidence>
<gene>
    <name evidence="2" type="ORF">NHX12_025337</name>
</gene>
<reference evidence="2" key="1">
    <citation type="submission" date="2022-07" db="EMBL/GenBank/DDBJ databases">
        <title>Chromosome-level genome of Muraenolepis orangiensis.</title>
        <authorList>
            <person name="Kim J."/>
        </authorList>
    </citation>
    <scope>NUCLEOTIDE SEQUENCE</scope>
    <source>
        <strain evidence="2">KU_S4_2022</strain>
        <tissue evidence="2">Muscle</tissue>
    </source>
</reference>
<dbReference type="Proteomes" id="UP001148018">
    <property type="component" value="Unassembled WGS sequence"/>
</dbReference>
<proteinExistence type="predicted"/>
<organism evidence="2 3">
    <name type="scientific">Muraenolepis orangiensis</name>
    <name type="common">Patagonian moray cod</name>
    <dbReference type="NCBI Taxonomy" id="630683"/>
    <lineage>
        <taxon>Eukaryota</taxon>
        <taxon>Metazoa</taxon>
        <taxon>Chordata</taxon>
        <taxon>Craniata</taxon>
        <taxon>Vertebrata</taxon>
        <taxon>Euteleostomi</taxon>
        <taxon>Actinopterygii</taxon>
        <taxon>Neopterygii</taxon>
        <taxon>Teleostei</taxon>
        <taxon>Neoteleostei</taxon>
        <taxon>Acanthomorphata</taxon>
        <taxon>Zeiogadaria</taxon>
        <taxon>Gadariae</taxon>
        <taxon>Gadiformes</taxon>
        <taxon>Muraenolepidoidei</taxon>
        <taxon>Muraenolepididae</taxon>
        <taxon>Muraenolepis</taxon>
    </lineage>
</organism>
<feature type="compositionally biased region" description="Basic and acidic residues" evidence="1">
    <location>
        <begin position="1"/>
        <end position="10"/>
    </location>
</feature>
<comment type="caution">
    <text evidence="2">The sequence shown here is derived from an EMBL/GenBank/DDBJ whole genome shotgun (WGS) entry which is preliminary data.</text>
</comment>
<feature type="region of interest" description="Disordered" evidence="1">
    <location>
        <begin position="1"/>
        <end position="26"/>
    </location>
</feature>
<evidence type="ECO:0000256" key="1">
    <source>
        <dbReference type="SAM" id="MobiDB-lite"/>
    </source>
</evidence>
<sequence>MSEEVKERAPGKLTPRKKKGKKSSLGFTSRRHVHFCNLLLLRHAGRHGNADSGRQPIVGEVNNNKEEESHVCLHHIIKPIKIIPKSLHDIGRPILFLPLVLQKDRFYSFLWFYRKTDSIPSSGSTGRPILFLPLVLQKDRFYSFLWFYRKTDSIPSSGSTERPILFLPLVLQKDRLYSFLWFYRKTDSIPSSGSTERPILFLPLVLQKDRFYSFLWFYRKTDSIPSSGSTERPILFLPLVLQKDRFYSFLWFYRKTDSIPSSGSTERPILFLPLVLLSLRCCCCHRMQVIQSANYRYYFSRLPIDIANHSLPLRSRGHSMAMITCLTDAHISKKTMNK</sequence>
<name>A0A9Q0EL01_9TELE</name>
<dbReference type="AlphaFoldDB" id="A0A9Q0EL01"/>